<accession>A0A2G5B198</accession>
<gene>
    <name evidence="1" type="ORF">COEREDRAFT_90072</name>
</gene>
<dbReference type="EMBL" id="KZ303573">
    <property type="protein sequence ID" value="PIA12764.1"/>
    <property type="molecule type" value="Genomic_DNA"/>
</dbReference>
<evidence type="ECO:0000313" key="1">
    <source>
        <dbReference type="EMBL" id="PIA12764.1"/>
    </source>
</evidence>
<dbReference type="AlphaFoldDB" id="A0A2G5B198"/>
<name>A0A2G5B198_COERN</name>
<organism evidence="1 2">
    <name type="scientific">Coemansia reversa (strain ATCC 12441 / NRRL 1564)</name>
    <dbReference type="NCBI Taxonomy" id="763665"/>
    <lineage>
        <taxon>Eukaryota</taxon>
        <taxon>Fungi</taxon>
        <taxon>Fungi incertae sedis</taxon>
        <taxon>Zoopagomycota</taxon>
        <taxon>Kickxellomycotina</taxon>
        <taxon>Kickxellomycetes</taxon>
        <taxon>Kickxellales</taxon>
        <taxon>Kickxellaceae</taxon>
        <taxon>Coemansia</taxon>
    </lineage>
</organism>
<dbReference type="Proteomes" id="UP000242474">
    <property type="component" value="Unassembled WGS sequence"/>
</dbReference>
<protein>
    <submittedName>
        <fullName evidence="1">Uncharacterized protein</fullName>
    </submittedName>
</protein>
<proteinExistence type="predicted"/>
<evidence type="ECO:0000313" key="2">
    <source>
        <dbReference type="Proteomes" id="UP000242474"/>
    </source>
</evidence>
<reference evidence="1 2" key="1">
    <citation type="journal article" date="2015" name="Genome Biol. Evol.">
        <title>Phylogenomic analyses indicate that early fungi evolved digesting cell walls of algal ancestors of land plants.</title>
        <authorList>
            <person name="Chang Y."/>
            <person name="Wang S."/>
            <person name="Sekimoto S."/>
            <person name="Aerts A.L."/>
            <person name="Choi C."/>
            <person name="Clum A."/>
            <person name="LaButti K.M."/>
            <person name="Lindquist E.A."/>
            <person name="Yee Ngan C."/>
            <person name="Ohm R.A."/>
            <person name="Salamov A.A."/>
            <person name="Grigoriev I.V."/>
            <person name="Spatafora J.W."/>
            <person name="Berbee M.L."/>
        </authorList>
    </citation>
    <scope>NUCLEOTIDE SEQUENCE [LARGE SCALE GENOMIC DNA]</scope>
    <source>
        <strain evidence="1 2">NRRL 1564</strain>
    </source>
</reference>
<keyword evidence="2" id="KW-1185">Reference proteome</keyword>
<sequence length="111" mass="12979">MEMLLDVCTKQVVADYEQPSILELNERFNLKNTDMRNDNVYETLLELFWEKGVLSGWKKRIELQNKIKELLVDPSLKELLDTISTGLEWLENILENCEIELANKVKGILKP</sequence>